<keyword evidence="2" id="KW-1185">Reference proteome</keyword>
<accession>A0A7J5YPH7</accession>
<evidence type="ECO:0000313" key="1">
    <source>
        <dbReference type="EMBL" id="KAF3851043.1"/>
    </source>
</evidence>
<evidence type="ECO:0000313" key="2">
    <source>
        <dbReference type="Proteomes" id="UP000518266"/>
    </source>
</evidence>
<dbReference type="Proteomes" id="UP000518266">
    <property type="component" value="Unassembled WGS sequence"/>
</dbReference>
<gene>
    <name evidence="1" type="ORF">F7725_012815</name>
</gene>
<reference evidence="1 2" key="1">
    <citation type="submission" date="2020-03" db="EMBL/GenBank/DDBJ databases">
        <title>Dissostichus mawsoni Genome sequencing and assembly.</title>
        <authorList>
            <person name="Park H."/>
        </authorList>
    </citation>
    <scope>NUCLEOTIDE SEQUENCE [LARGE SCALE GENOMIC DNA]</scope>
    <source>
        <strain evidence="1">DM0001</strain>
        <tissue evidence="1">Muscle</tissue>
    </source>
</reference>
<name>A0A7J5YPH7_DISMA</name>
<sequence length="94" mass="10626">MMHFAEMGGGAGVVPLRKRANFCLHSDAAGLHIMFYVRLVGEYWVLFLMSDVKRFITNTIVHHRHGLSTCTVLLDECLLSGVFICRPLMCRLNS</sequence>
<dbReference type="EMBL" id="JAAKFY010000010">
    <property type="protein sequence ID" value="KAF3851043.1"/>
    <property type="molecule type" value="Genomic_DNA"/>
</dbReference>
<protein>
    <submittedName>
        <fullName evidence="1">Uncharacterized protein</fullName>
    </submittedName>
</protein>
<comment type="caution">
    <text evidence="1">The sequence shown here is derived from an EMBL/GenBank/DDBJ whole genome shotgun (WGS) entry which is preliminary data.</text>
</comment>
<organism evidence="1 2">
    <name type="scientific">Dissostichus mawsoni</name>
    <name type="common">Antarctic cod</name>
    <dbReference type="NCBI Taxonomy" id="36200"/>
    <lineage>
        <taxon>Eukaryota</taxon>
        <taxon>Metazoa</taxon>
        <taxon>Chordata</taxon>
        <taxon>Craniata</taxon>
        <taxon>Vertebrata</taxon>
        <taxon>Euteleostomi</taxon>
        <taxon>Actinopterygii</taxon>
        <taxon>Neopterygii</taxon>
        <taxon>Teleostei</taxon>
        <taxon>Neoteleostei</taxon>
        <taxon>Acanthomorphata</taxon>
        <taxon>Eupercaria</taxon>
        <taxon>Perciformes</taxon>
        <taxon>Notothenioidei</taxon>
        <taxon>Nototheniidae</taxon>
        <taxon>Dissostichus</taxon>
    </lineage>
</organism>
<dbReference type="AlphaFoldDB" id="A0A7J5YPH7"/>
<proteinExistence type="predicted"/>